<dbReference type="PANTHER" id="PTHR46417">
    <property type="entry name" value="TRNA (GUANINE-N(1)-)-METHYLTRANSFERASE"/>
    <property type="match status" value="1"/>
</dbReference>
<evidence type="ECO:0000256" key="2">
    <source>
        <dbReference type="ARBA" id="ARBA00004496"/>
    </source>
</evidence>
<comment type="function">
    <text evidence="1 15 17">Specifically methylates guanosine-37 in various tRNAs.</text>
</comment>
<evidence type="ECO:0000256" key="7">
    <source>
        <dbReference type="ARBA" id="ARBA00022490"/>
    </source>
</evidence>
<evidence type="ECO:0000256" key="13">
    <source>
        <dbReference type="ARBA" id="ARBA00033392"/>
    </source>
</evidence>
<dbReference type="FunFam" id="3.40.1280.10:FF:000001">
    <property type="entry name" value="tRNA (guanine-N(1)-)-methyltransferase"/>
    <property type="match status" value="1"/>
</dbReference>
<dbReference type="NCBIfam" id="NF000648">
    <property type="entry name" value="PRK00026.1"/>
    <property type="match status" value="1"/>
</dbReference>
<dbReference type="Proteomes" id="UP000266389">
    <property type="component" value="Unassembled WGS sequence"/>
</dbReference>
<protein>
    <recommendedName>
        <fullName evidence="6 15">tRNA (guanine-N(1)-)-methyltransferase</fullName>
        <ecNumber evidence="5 15">2.1.1.228</ecNumber>
    </recommendedName>
    <alternativeName>
        <fullName evidence="12 15">M1G-methyltransferase</fullName>
    </alternativeName>
    <alternativeName>
        <fullName evidence="13 15">tRNA [GM37] methyltransferase</fullName>
    </alternativeName>
</protein>
<comment type="subunit">
    <text evidence="4 15 17">Homodimer.</text>
</comment>
<comment type="subcellular location">
    <subcellularLocation>
        <location evidence="2 15 17">Cytoplasm</location>
    </subcellularLocation>
</comment>
<evidence type="ECO:0000256" key="8">
    <source>
        <dbReference type="ARBA" id="ARBA00022603"/>
    </source>
</evidence>
<evidence type="ECO:0000256" key="15">
    <source>
        <dbReference type="HAMAP-Rule" id="MF_00605"/>
    </source>
</evidence>
<keyword evidence="9 15" id="KW-0808">Transferase</keyword>
<dbReference type="Gene3D" id="1.10.1270.20">
    <property type="entry name" value="tRNA(m1g37)methyltransferase, domain 2"/>
    <property type="match status" value="1"/>
</dbReference>
<evidence type="ECO:0000256" key="3">
    <source>
        <dbReference type="ARBA" id="ARBA00007630"/>
    </source>
</evidence>
<dbReference type="NCBIfam" id="TIGR00088">
    <property type="entry name" value="trmD"/>
    <property type="match status" value="1"/>
</dbReference>
<evidence type="ECO:0000256" key="11">
    <source>
        <dbReference type="ARBA" id="ARBA00022694"/>
    </source>
</evidence>
<comment type="caution">
    <text evidence="15">Lacks conserved residue(s) required for the propagation of feature annotation.</text>
</comment>
<evidence type="ECO:0000256" key="17">
    <source>
        <dbReference type="RuleBase" id="RU003464"/>
    </source>
</evidence>
<dbReference type="SUPFAM" id="SSF75217">
    <property type="entry name" value="alpha/beta knot"/>
    <property type="match status" value="1"/>
</dbReference>
<comment type="similarity">
    <text evidence="3 15 17">Belongs to the RNA methyltransferase TrmD family.</text>
</comment>
<evidence type="ECO:0000256" key="1">
    <source>
        <dbReference type="ARBA" id="ARBA00002634"/>
    </source>
</evidence>
<dbReference type="InterPro" id="IPR002649">
    <property type="entry name" value="tRNA_m1G_MeTrfase_TrmD"/>
</dbReference>
<dbReference type="AlphaFoldDB" id="A0A395M3Z1"/>
<dbReference type="InterPro" id="IPR029028">
    <property type="entry name" value="Alpha/beta_knot_MTases"/>
</dbReference>
<dbReference type="EC" id="2.1.1.228" evidence="5 15"/>
<dbReference type="PIRSF" id="PIRSF000386">
    <property type="entry name" value="tRNA_mtase"/>
    <property type="match status" value="1"/>
</dbReference>
<evidence type="ECO:0000313" key="20">
    <source>
        <dbReference type="Proteomes" id="UP000266389"/>
    </source>
</evidence>
<dbReference type="GO" id="GO:0005829">
    <property type="term" value="C:cytosol"/>
    <property type="evidence" value="ECO:0007669"/>
    <property type="project" value="TreeGrafter"/>
</dbReference>
<dbReference type="InterPro" id="IPR029026">
    <property type="entry name" value="tRNA_m1G_MTases_N"/>
</dbReference>
<evidence type="ECO:0000256" key="16">
    <source>
        <dbReference type="PIRSR" id="PIRSR000386-1"/>
    </source>
</evidence>
<dbReference type="Pfam" id="PF01746">
    <property type="entry name" value="tRNA_m1G_MT"/>
    <property type="match status" value="1"/>
</dbReference>
<organism evidence="19 20">
    <name type="scientific">Candidatus Thermochlorobacter aerophilus</name>
    <dbReference type="NCBI Taxonomy" id="1868324"/>
    <lineage>
        <taxon>Bacteria</taxon>
        <taxon>Pseudomonadati</taxon>
        <taxon>Chlorobiota</taxon>
        <taxon>Chlorobiia</taxon>
        <taxon>Chlorobiales</taxon>
        <taxon>Candidatus Thermochlorobacteriaceae</taxon>
        <taxon>Candidatus Thermochlorobacter</taxon>
    </lineage>
</organism>
<evidence type="ECO:0000256" key="4">
    <source>
        <dbReference type="ARBA" id="ARBA00011738"/>
    </source>
</evidence>
<keyword evidence="8 15" id="KW-0489">Methyltransferase</keyword>
<dbReference type="PANTHER" id="PTHR46417:SF1">
    <property type="entry name" value="TRNA (GUANINE-N(1)-)-METHYLTRANSFERASE"/>
    <property type="match status" value="1"/>
</dbReference>
<feature type="binding site" evidence="15 16">
    <location>
        <position position="112"/>
    </location>
    <ligand>
        <name>S-adenosyl-L-methionine</name>
        <dbReference type="ChEBI" id="CHEBI:59789"/>
    </ligand>
</feature>
<feature type="domain" description="tRNA methyltransferase TRMD/TRM10-type" evidence="18">
    <location>
        <begin position="1"/>
        <end position="224"/>
    </location>
</feature>
<name>A0A395M3Z1_9BACT</name>
<sequence>MRFDVISVMPRFFTSPLECGVLKIAQEKQAASIHIHNLHDYGKGKYQQVDDHPFGGGAGMILMPEPIFKVVEMLKSQREYDEVIFLTPDGEKLTQRMANALSLCKNLILLCGHYKGVDERVRQALVTKEISIGDVVLSGGELPALMLMDAVVRLLPNVLGDAESALSDSFQDGKLDCAYYTRPANFRGMKVPEVLLSGNHKEIAKWREENAYERTRQRRPDLLAEFENLNLRKDSTDNDTED</sequence>
<evidence type="ECO:0000256" key="5">
    <source>
        <dbReference type="ARBA" id="ARBA00012807"/>
    </source>
</evidence>
<evidence type="ECO:0000259" key="18">
    <source>
        <dbReference type="Pfam" id="PF01746"/>
    </source>
</evidence>
<comment type="catalytic activity">
    <reaction evidence="14 15 17">
        <text>guanosine(37) in tRNA + S-adenosyl-L-methionine = N(1)-methylguanosine(37) in tRNA + S-adenosyl-L-homocysteine + H(+)</text>
        <dbReference type="Rhea" id="RHEA:36899"/>
        <dbReference type="Rhea" id="RHEA-COMP:10145"/>
        <dbReference type="Rhea" id="RHEA-COMP:10147"/>
        <dbReference type="ChEBI" id="CHEBI:15378"/>
        <dbReference type="ChEBI" id="CHEBI:57856"/>
        <dbReference type="ChEBI" id="CHEBI:59789"/>
        <dbReference type="ChEBI" id="CHEBI:73542"/>
        <dbReference type="ChEBI" id="CHEBI:74269"/>
        <dbReference type="EC" id="2.1.1.228"/>
    </reaction>
</comment>
<keyword evidence="7 15" id="KW-0963">Cytoplasm</keyword>
<keyword evidence="10 15" id="KW-0949">S-adenosyl-L-methionine</keyword>
<gene>
    <name evidence="15 19" type="primary">trmD</name>
    <name evidence="19" type="ORF">D0433_05850</name>
</gene>
<evidence type="ECO:0000256" key="14">
    <source>
        <dbReference type="ARBA" id="ARBA00047783"/>
    </source>
</evidence>
<evidence type="ECO:0000256" key="6">
    <source>
        <dbReference type="ARBA" id="ARBA00014679"/>
    </source>
</evidence>
<dbReference type="FunFam" id="1.10.1270.20:FF:000001">
    <property type="entry name" value="tRNA (guanine-N(1)-)-methyltransferase"/>
    <property type="match status" value="1"/>
</dbReference>
<evidence type="ECO:0000256" key="9">
    <source>
        <dbReference type="ARBA" id="ARBA00022679"/>
    </source>
</evidence>
<comment type="caution">
    <text evidence="19">The sequence shown here is derived from an EMBL/GenBank/DDBJ whole genome shotgun (WGS) entry which is preliminary data.</text>
</comment>
<dbReference type="EMBL" id="PHFL01000039">
    <property type="protein sequence ID" value="RFM24604.1"/>
    <property type="molecule type" value="Genomic_DNA"/>
</dbReference>
<keyword evidence="11 15" id="KW-0819">tRNA processing</keyword>
<dbReference type="Gene3D" id="3.40.1280.10">
    <property type="match status" value="1"/>
</dbReference>
<evidence type="ECO:0000256" key="12">
    <source>
        <dbReference type="ARBA" id="ARBA00029736"/>
    </source>
</evidence>
<evidence type="ECO:0000256" key="10">
    <source>
        <dbReference type="ARBA" id="ARBA00022691"/>
    </source>
</evidence>
<proteinExistence type="inferred from homology"/>
<dbReference type="GO" id="GO:0002939">
    <property type="term" value="P:tRNA N1-guanine methylation"/>
    <property type="evidence" value="ECO:0007669"/>
    <property type="project" value="TreeGrafter"/>
</dbReference>
<reference evidence="19 20" key="1">
    <citation type="journal article" date="2011" name="ISME J.">
        <title>Community ecology of hot spring cyanobacterial mats: predominant populations and their functional potential.</title>
        <authorList>
            <person name="Klatt C.G."/>
            <person name="Wood J.M."/>
            <person name="Rusch D.B."/>
            <person name="Bateson M.M."/>
            <person name="Hamamura N."/>
            <person name="Heidelberg J.F."/>
            <person name="Grossman A.R."/>
            <person name="Bhaya D."/>
            <person name="Cohan F.M."/>
            <person name="Kuhl M."/>
            <person name="Bryant D.A."/>
            <person name="Ward D.M."/>
        </authorList>
    </citation>
    <scope>NUCLEOTIDE SEQUENCE [LARGE SCALE GENOMIC DNA]</scope>
    <source>
        <strain evidence="19">OS</strain>
    </source>
</reference>
<dbReference type="HAMAP" id="MF_00605">
    <property type="entry name" value="TrmD"/>
    <property type="match status" value="1"/>
</dbReference>
<evidence type="ECO:0000313" key="19">
    <source>
        <dbReference type="EMBL" id="RFM24604.1"/>
    </source>
</evidence>
<dbReference type="GO" id="GO:0052906">
    <property type="term" value="F:tRNA (guanine(37)-N1)-methyltransferase activity"/>
    <property type="evidence" value="ECO:0007669"/>
    <property type="project" value="UniProtKB-UniRule"/>
</dbReference>
<accession>A0A395M3Z1</accession>
<dbReference type="InterPro" id="IPR023148">
    <property type="entry name" value="tRNA_m1G_MeTrfase_C_sf"/>
</dbReference>
<dbReference type="CDD" id="cd18080">
    <property type="entry name" value="TrmD-like"/>
    <property type="match status" value="1"/>
</dbReference>
<dbReference type="InterPro" id="IPR016009">
    <property type="entry name" value="tRNA_MeTrfase_TRMD/TRM10"/>
</dbReference>